<accession>A0A5E4LWV1</accession>
<proteinExistence type="predicted"/>
<protein>
    <submittedName>
        <fullName evidence="3">23S rRNA (Uracil(1939)-C(5))-methyltransferase RlmD</fullName>
        <ecNumber evidence="3">2.1.1.190</ecNumber>
    </submittedName>
</protein>
<dbReference type="SUPFAM" id="SSF50249">
    <property type="entry name" value="Nucleic acid-binding proteins"/>
    <property type="match status" value="1"/>
</dbReference>
<dbReference type="InterPro" id="IPR002792">
    <property type="entry name" value="TRAM_dom"/>
</dbReference>
<dbReference type="AlphaFoldDB" id="A0A5E4LWV1"/>
<dbReference type="Gene3D" id="2.40.50.140">
    <property type="entry name" value="Nucleic acid-binding proteins"/>
    <property type="match status" value="1"/>
</dbReference>
<evidence type="ECO:0000313" key="3">
    <source>
        <dbReference type="EMBL" id="VVC04356.1"/>
    </source>
</evidence>
<organism evidence="3 4">
    <name type="scientific">Candidatus Bilamarchaeum dharawalense</name>
    <dbReference type="NCBI Taxonomy" id="2885759"/>
    <lineage>
        <taxon>Archaea</taxon>
        <taxon>Candidatus Micrarchaeota</taxon>
        <taxon>Candidatus Micrarchaeia</taxon>
        <taxon>Candidatus Anstonellales</taxon>
        <taxon>Candidatus Bilamarchaeaceae</taxon>
        <taxon>Candidatus Bilamarchaeum</taxon>
    </lineage>
</organism>
<evidence type="ECO:0000313" key="4">
    <source>
        <dbReference type="Proteomes" id="UP000789941"/>
    </source>
</evidence>
<dbReference type="PROSITE" id="PS50926">
    <property type="entry name" value="TRAM"/>
    <property type="match status" value="1"/>
</dbReference>
<dbReference type="Proteomes" id="UP000789941">
    <property type="component" value="Unassembled WGS sequence"/>
</dbReference>
<reference evidence="3 4" key="1">
    <citation type="submission" date="2019-08" db="EMBL/GenBank/DDBJ databases">
        <authorList>
            <person name="Vazquez-Campos X."/>
        </authorList>
    </citation>
    <scope>NUCLEOTIDE SEQUENCE [LARGE SCALE GENOMIC DNA]</scope>
    <source>
        <strain evidence="3">LFW-283_2</strain>
    </source>
</reference>
<dbReference type="GO" id="GO:0032259">
    <property type="term" value="P:methylation"/>
    <property type="evidence" value="ECO:0007669"/>
    <property type="project" value="UniProtKB-KW"/>
</dbReference>
<evidence type="ECO:0000256" key="1">
    <source>
        <dbReference type="SAM" id="MobiDB-lite"/>
    </source>
</evidence>
<feature type="compositionally biased region" description="Acidic residues" evidence="1">
    <location>
        <begin position="76"/>
        <end position="87"/>
    </location>
</feature>
<evidence type="ECO:0000259" key="2">
    <source>
        <dbReference type="PROSITE" id="PS50926"/>
    </source>
</evidence>
<keyword evidence="3" id="KW-0808">Transferase</keyword>
<dbReference type="GO" id="GO:0008168">
    <property type="term" value="F:methyltransferase activity"/>
    <property type="evidence" value="ECO:0007669"/>
    <property type="project" value="UniProtKB-KW"/>
</dbReference>
<dbReference type="InterPro" id="IPR012340">
    <property type="entry name" value="NA-bd_OB-fold"/>
</dbReference>
<dbReference type="Pfam" id="PF01938">
    <property type="entry name" value="TRAM"/>
    <property type="match status" value="1"/>
</dbReference>
<dbReference type="EC" id="2.1.1.190" evidence="3"/>
<dbReference type="EMBL" id="CABMJJ010000009">
    <property type="protein sequence ID" value="VVC04356.1"/>
    <property type="molecule type" value="Genomic_DNA"/>
</dbReference>
<comment type="caution">
    <text evidence="3">The sequence shown here is derived from an EMBL/GenBank/DDBJ whole genome shotgun (WGS) entry which is preliminary data.</text>
</comment>
<name>A0A5E4LWV1_9ARCH</name>
<feature type="domain" description="TRAM" evidence="2">
    <location>
        <begin position="13"/>
        <end position="71"/>
    </location>
</feature>
<keyword evidence="3" id="KW-0489">Methyltransferase</keyword>
<feature type="region of interest" description="Disordered" evidence="1">
    <location>
        <begin position="67"/>
        <end position="95"/>
    </location>
</feature>
<gene>
    <name evidence="3" type="primary">rlmD</name>
    <name evidence="3" type="ORF">LFW2832_00897</name>
</gene>
<sequence>MEESHKKYGVPKPVSVGDTLKVKIESQGGQGDGIAKIDGFIIFVKGAKKGEECTVKINDVKRTYAVAEKSSPNQPSEEEKEMDEEVEGTGGGPSG</sequence>